<dbReference type="EMBL" id="UGNY01000001">
    <property type="protein sequence ID" value="STX38121.1"/>
    <property type="molecule type" value="Genomic_DNA"/>
</dbReference>
<gene>
    <name evidence="2" type="ORF">NCTC11978_01302</name>
    <name evidence="1" type="ORF">NCTC12022_03607</name>
</gene>
<proteinExistence type="predicted"/>
<organism evidence="1 3">
    <name type="scientific">Legionella feeleii</name>
    <dbReference type="NCBI Taxonomy" id="453"/>
    <lineage>
        <taxon>Bacteria</taxon>
        <taxon>Pseudomonadati</taxon>
        <taxon>Pseudomonadota</taxon>
        <taxon>Gammaproteobacteria</taxon>
        <taxon>Legionellales</taxon>
        <taxon>Legionellaceae</taxon>
        <taxon>Legionella</taxon>
    </lineage>
</organism>
<evidence type="ECO:0000313" key="2">
    <source>
        <dbReference type="EMBL" id="STX38121.1"/>
    </source>
</evidence>
<evidence type="ECO:0000313" key="4">
    <source>
        <dbReference type="Proteomes" id="UP000254033"/>
    </source>
</evidence>
<evidence type="ECO:0000313" key="3">
    <source>
        <dbReference type="Proteomes" id="UP000251942"/>
    </source>
</evidence>
<dbReference type="AlphaFoldDB" id="A0A2X1RVZ3"/>
<dbReference type="Proteomes" id="UP000251942">
    <property type="component" value="Unassembled WGS sequence"/>
</dbReference>
<dbReference type="Proteomes" id="UP000254033">
    <property type="component" value="Unassembled WGS sequence"/>
</dbReference>
<protein>
    <submittedName>
        <fullName evidence="1">Uncharacterized protein</fullName>
    </submittedName>
</protein>
<accession>A0A2X1RVZ3</accession>
<reference evidence="3 4" key="1">
    <citation type="submission" date="2018-06" db="EMBL/GenBank/DDBJ databases">
        <authorList>
            <consortium name="Pathogen Informatics"/>
            <person name="Doyle S."/>
        </authorList>
    </citation>
    <scope>NUCLEOTIDE SEQUENCE [LARGE SCALE GENOMIC DNA]</scope>
    <source>
        <strain evidence="2 4">NCTC11978</strain>
        <strain evidence="1 3">NCTC12022</strain>
    </source>
</reference>
<name>A0A2X1RVZ3_9GAMM</name>
<dbReference type="EMBL" id="UASS01000040">
    <property type="protein sequence ID" value="SPX62839.1"/>
    <property type="molecule type" value="Genomic_DNA"/>
</dbReference>
<evidence type="ECO:0000313" key="1">
    <source>
        <dbReference type="EMBL" id="SPX62839.1"/>
    </source>
</evidence>
<sequence>MGIIFKNPTSLAYDNDGVIKDDESWMDEAGAQAWLH</sequence>